<dbReference type="GeneID" id="56141651"/>
<dbReference type="Proteomes" id="UP000510869">
    <property type="component" value="Chromosome"/>
</dbReference>
<dbReference type="EMBL" id="CP059154">
    <property type="protein sequence ID" value="QLK26153.1"/>
    <property type="molecule type" value="Genomic_DNA"/>
</dbReference>
<gene>
    <name evidence="2" type="ORF">HYG81_00560</name>
</gene>
<keyword evidence="1" id="KW-0472">Membrane</keyword>
<organism evidence="2 3">
    <name type="scientific">Natrinema zhouii</name>
    <dbReference type="NCBI Taxonomy" id="1710539"/>
    <lineage>
        <taxon>Archaea</taxon>
        <taxon>Methanobacteriati</taxon>
        <taxon>Methanobacteriota</taxon>
        <taxon>Stenosarchaea group</taxon>
        <taxon>Halobacteria</taxon>
        <taxon>Halobacteriales</taxon>
        <taxon>Natrialbaceae</taxon>
        <taxon>Natrinema</taxon>
    </lineage>
</organism>
<reference evidence="2 3" key="1">
    <citation type="submission" date="2020-07" db="EMBL/GenBank/DDBJ databases">
        <title>Natrinema (YPL30) sp. nov. and Haloterrigena xxxxxx (YPL8) sp. nov., isolated from a salt mine.</title>
        <authorList>
            <person name="Cui H."/>
        </authorList>
    </citation>
    <scope>NUCLEOTIDE SEQUENCE [LARGE SCALE GENOMIC DNA]</scope>
    <source>
        <strain evidence="2 3">YPL13</strain>
    </source>
</reference>
<name>A0A7D6CRK9_9EURY</name>
<protein>
    <submittedName>
        <fullName evidence="2">Uncharacterized protein</fullName>
    </submittedName>
</protein>
<dbReference type="KEGG" id="nay:HYG81_00560"/>
<keyword evidence="1" id="KW-0812">Transmembrane</keyword>
<evidence type="ECO:0000256" key="1">
    <source>
        <dbReference type="SAM" id="Phobius"/>
    </source>
</evidence>
<accession>A0A7D6CRK9</accession>
<sequence length="217" mass="24904">MDSSADRNISIDQSEERWDVFYEELCRRIDHQISENSRLENQSLFILRIILATIGLILTSFSVIASTGNLNSVYSTINSVDITNISSDIVAMLPYFGENQRELVVVILTTIFLGYFIKCIFYLFIQVPRYSYKVLQPTVLEPSSAAPKMEAYYKEGVEMENIKHSIIEEYSDLAESNRNKIASTRANWENCYRAIRKGTLILGIFSFYHSLCSCSRL</sequence>
<dbReference type="AlphaFoldDB" id="A0A7D6CRK9"/>
<evidence type="ECO:0000313" key="2">
    <source>
        <dbReference type="EMBL" id="QLK26153.1"/>
    </source>
</evidence>
<dbReference type="RefSeq" id="WP_180841332.1">
    <property type="nucleotide sequence ID" value="NZ_CP059154.1"/>
</dbReference>
<evidence type="ECO:0000313" key="3">
    <source>
        <dbReference type="Proteomes" id="UP000510869"/>
    </source>
</evidence>
<proteinExistence type="predicted"/>
<dbReference type="OrthoDB" id="380422at2157"/>
<feature type="transmembrane region" description="Helical" evidence="1">
    <location>
        <begin position="45"/>
        <end position="65"/>
    </location>
</feature>
<feature type="transmembrane region" description="Helical" evidence="1">
    <location>
        <begin position="103"/>
        <end position="125"/>
    </location>
</feature>
<keyword evidence="1" id="KW-1133">Transmembrane helix</keyword>
<keyword evidence="3" id="KW-1185">Reference proteome</keyword>